<gene>
    <name evidence="2" type="ORF">HMPREF0058_1233</name>
</gene>
<dbReference type="Proteomes" id="UP000004778">
    <property type="component" value="Unassembled WGS sequence"/>
</dbReference>
<dbReference type="HOGENOM" id="CLU_2420431_0_0_11"/>
<organism evidence="2 3">
    <name type="scientific">Actinomyces urogenitalis DSM 15434</name>
    <dbReference type="NCBI Taxonomy" id="525246"/>
    <lineage>
        <taxon>Bacteria</taxon>
        <taxon>Bacillati</taxon>
        <taxon>Actinomycetota</taxon>
        <taxon>Actinomycetes</taxon>
        <taxon>Actinomycetales</taxon>
        <taxon>Actinomycetaceae</taxon>
        <taxon>Actinomyces</taxon>
    </lineage>
</organism>
<keyword evidence="1" id="KW-0472">Membrane</keyword>
<sequence length="91" mass="9493">MSLHADAEYLRSIAEPPPGDPPIIMGRHAGHVMDIADRLDDLDGTPSTQPATASRSSAVGAAIGYLLMAMAGAVIVSLALLAMVEIWRAIL</sequence>
<name>C0W5T9_9ACTO</name>
<dbReference type="AlphaFoldDB" id="C0W5T9"/>
<reference evidence="2 3" key="1">
    <citation type="submission" date="2009-01" db="EMBL/GenBank/DDBJ databases">
        <authorList>
            <person name="Qin X."/>
            <person name="Bachman B."/>
            <person name="Battles P."/>
            <person name="Bell A."/>
            <person name="Bess C."/>
            <person name="Bickham C."/>
            <person name="Chaboub L."/>
            <person name="Chen D."/>
            <person name="Coyle M."/>
            <person name="Deiros D.R."/>
            <person name="Dinh H."/>
            <person name="Forbes L."/>
            <person name="Fowler G."/>
            <person name="Francisco L."/>
            <person name="Fu Q."/>
            <person name="Gubbala S."/>
            <person name="Hale W."/>
            <person name="Han Y."/>
            <person name="Hemphill L."/>
            <person name="Highlander S.K."/>
            <person name="Hirani K."/>
            <person name="Hogues M."/>
            <person name="Jackson L."/>
            <person name="Jakkamsetti A."/>
            <person name="Javaid M."/>
            <person name="Jiang H."/>
            <person name="Korchina V."/>
            <person name="Kovar C."/>
            <person name="Lara F."/>
            <person name="Lee S."/>
            <person name="Mata R."/>
            <person name="Mathew T."/>
            <person name="Moen C."/>
            <person name="Morales K."/>
            <person name="Munidasa M."/>
            <person name="Nazareth L."/>
            <person name="Ngo R."/>
            <person name="Nguyen L."/>
            <person name="Okwuonu G."/>
            <person name="Ongeri F."/>
            <person name="Patil S."/>
            <person name="Petrosino J."/>
            <person name="Pham C."/>
            <person name="Pham P."/>
            <person name="Pu L.-L."/>
            <person name="Puazo M."/>
            <person name="Raj R."/>
            <person name="Reid J."/>
            <person name="Rouhana J."/>
            <person name="Saada N."/>
            <person name="Shang Y."/>
            <person name="Simmons D."/>
            <person name="Thornton R."/>
            <person name="Warren J."/>
            <person name="Weissenberger G."/>
            <person name="Zhang J."/>
            <person name="Zhang L."/>
            <person name="Zhou C."/>
            <person name="Zhu D."/>
            <person name="Muzny D."/>
            <person name="Worley K."/>
            <person name="Gibbs R."/>
        </authorList>
    </citation>
    <scope>NUCLEOTIDE SEQUENCE [LARGE SCALE GENOMIC DNA]</scope>
    <source>
        <strain evidence="2 3">DSM 15434</strain>
    </source>
</reference>
<proteinExistence type="predicted"/>
<feature type="transmembrane region" description="Helical" evidence="1">
    <location>
        <begin position="62"/>
        <end position="84"/>
    </location>
</feature>
<evidence type="ECO:0000313" key="3">
    <source>
        <dbReference type="Proteomes" id="UP000004778"/>
    </source>
</evidence>
<dbReference type="EMBL" id="ACFH01000095">
    <property type="protein sequence ID" value="EEH65935.1"/>
    <property type="molecule type" value="Genomic_DNA"/>
</dbReference>
<dbReference type="RefSeq" id="WP_006548197.1">
    <property type="nucleotide sequence ID" value="NZ_DS999574.1"/>
</dbReference>
<keyword evidence="1" id="KW-0812">Transmembrane</keyword>
<protein>
    <submittedName>
        <fullName evidence="2">Uncharacterized protein</fullName>
    </submittedName>
</protein>
<comment type="caution">
    <text evidence="2">The sequence shown here is derived from an EMBL/GenBank/DDBJ whole genome shotgun (WGS) entry which is preliminary data.</text>
</comment>
<keyword evidence="1" id="KW-1133">Transmembrane helix</keyword>
<evidence type="ECO:0000313" key="2">
    <source>
        <dbReference type="EMBL" id="EEH65935.1"/>
    </source>
</evidence>
<evidence type="ECO:0000256" key="1">
    <source>
        <dbReference type="SAM" id="Phobius"/>
    </source>
</evidence>
<keyword evidence="3" id="KW-1185">Reference proteome</keyword>
<accession>C0W5T9</accession>